<organism evidence="2 3">
    <name type="scientific">Sutterella wadsworthensis 2_1_59BFAA</name>
    <dbReference type="NCBI Taxonomy" id="742823"/>
    <lineage>
        <taxon>Bacteria</taxon>
        <taxon>Pseudomonadati</taxon>
        <taxon>Pseudomonadota</taxon>
        <taxon>Betaproteobacteria</taxon>
        <taxon>Burkholderiales</taxon>
        <taxon>Sutterellaceae</taxon>
        <taxon>Sutterella</taxon>
    </lineage>
</organism>
<name>K1JXV0_9BURK</name>
<evidence type="ECO:0000256" key="1">
    <source>
        <dbReference type="SAM" id="Coils"/>
    </source>
</evidence>
<protein>
    <submittedName>
        <fullName evidence="2">Uncharacterized protein</fullName>
    </submittedName>
</protein>
<keyword evidence="3" id="KW-1185">Reference proteome</keyword>
<accession>K1JXV0</accession>
<dbReference type="EMBL" id="ADMG01000024">
    <property type="protein sequence ID" value="EKB31438.1"/>
    <property type="molecule type" value="Genomic_DNA"/>
</dbReference>
<proteinExistence type="predicted"/>
<reference evidence="2 3" key="1">
    <citation type="submission" date="2012-05" db="EMBL/GenBank/DDBJ databases">
        <title>The Genome Sequence of Sutterella wadsworthensis 2_1_59BFAA.</title>
        <authorList>
            <consortium name="The Broad Institute Genome Sequencing Platform"/>
            <person name="Earl A."/>
            <person name="Ward D."/>
            <person name="Feldgarden M."/>
            <person name="Gevers D."/>
            <person name="Daigneault M."/>
            <person name="Strauss J."/>
            <person name="Allen-Vercoe E."/>
            <person name="Walker B."/>
            <person name="Young S.K."/>
            <person name="Zeng Q."/>
            <person name="Gargeya S."/>
            <person name="Fitzgerald M."/>
            <person name="Haas B."/>
            <person name="Abouelleil A."/>
            <person name="Alvarado L."/>
            <person name="Arachchi H.M."/>
            <person name="Berlin A.M."/>
            <person name="Chapman S.B."/>
            <person name="Goldberg J."/>
            <person name="Griggs A."/>
            <person name="Gujja S."/>
            <person name="Hansen M."/>
            <person name="Howarth C."/>
            <person name="Imamovic A."/>
            <person name="Larimer J."/>
            <person name="McCowen C."/>
            <person name="Montmayeur A."/>
            <person name="Murphy C."/>
            <person name="Neiman D."/>
            <person name="Pearson M."/>
            <person name="Priest M."/>
            <person name="Roberts A."/>
            <person name="Saif S."/>
            <person name="Shea T."/>
            <person name="Sisk P."/>
            <person name="Sykes S."/>
            <person name="Wortman J."/>
            <person name="Nusbaum C."/>
            <person name="Birren B."/>
        </authorList>
    </citation>
    <scope>NUCLEOTIDE SEQUENCE [LARGE SCALE GENOMIC DNA]</scope>
    <source>
        <strain evidence="2 3">2_1_59BFAA</strain>
    </source>
</reference>
<dbReference type="RefSeq" id="WP_005434598.1">
    <property type="nucleotide sequence ID" value="NZ_JH815515.1"/>
</dbReference>
<comment type="caution">
    <text evidence="2">The sequence shown here is derived from an EMBL/GenBank/DDBJ whole genome shotgun (WGS) entry which is preliminary data.</text>
</comment>
<dbReference type="STRING" id="742823.HMPREF9465_00916"/>
<evidence type="ECO:0000313" key="2">
    <source>
        <dbReference type="EMBL" id="EKB31438.1"/>
    </source>
</evidence>
<dbReference type="Proteomes" id="UP000005835">
    <property type="component" value="Unassembled WGS sequence"/>
</dbReference>
<keyword evidence="1" id="KW-0175">Coiled coil</keyword>
<gene>
    <name evidence="2" type="ORF">HMPREF9465_00916</name>
</gene>
<dbReference type="AlphaFoldDB" id="K1JXV0"/>
<evidence type="ECO:0000313" key="3">
    <source>
        <dbReference type="Proteomes" id="UP000005835"/>
    </source>
</evidence>
<sequence length="149" mass="16178">MTSWMKAAGSVAAVVGIFVAGYQYAAALYGEDIAALREDYATRAQSLEIKYREKERTYAQSLVEAWEVRDAALARASDLSGDLDRVRLEADAARRRLSGAGPDSCKSCREQLARCADLLGRGAGLVRRGVDLSERTAIDKDAMAMIVSQ</sequence>
<dbReference type="HOGENOM" id="CLU_1785913_0_0_4"/>
<feature type="coiled-coil region" evidence="1">
    <location>
        <begin position="37"/>
        <end position="96"/>
    </location>
</feature>